<proteinExistence type="inferred from homology"/>
<dbReference type="SUPFAM" id="SSF51735">
    <property type="entry name" value="NAD(P)-binding Rossmann-fold domains"/>
    <property type="match status" value="1"/>
</dbReference>
<dbReference type="STRING" id="1618207.UM93_15400"/>
<dbReference type="KEGG" id="ari:UM93_15400"/>
<evidence type="ECO:0000256" key="2">
    <source>
        <dbReference type="ARBA" id="ARBA00023002"/>
    </source>
</evidence>
<evidence type="ECO:0000259" key="3">
    <source>
        <dbReference type="SMART" id="SM00822"/>
    </source>
</evidence>
<dbReference type="OrthoDB" id="9806974at2"/>
<dbReference type="HOGENOM" id="CLU_010194_1_2_11"/>
<evidence type="ECO:0000256" key="1">
    <source>
        <dbReference type="ARBA" id="ARBA00006484"/>
    </source>
</evidence>
<dbReference type="RefSeq" id="WP_045077595.1">
    <property type="nucleotide sequence ID" value="NZ_CP011005.1"/>
</dbReference>
<dbReference type="PRINTS" id="PR00081">
    <property type="entry name" value="GDHRDH"/>
</dbReference>
<dbReference type="Gene3D" id="3.40.50.720">
    <property type="entry name" value="NAD(P)-binding Rossmann-like Domain"/>
    <property type="match status" value="1"/>
</dbReference>
<evidence type="ECO:0000313" key="5">
    <source>
        <dbReference type="Proteomes" id="UP000061839"/>
    </source>
</evidence>
<name>A0A0D4C486_9MICC</name>
<dbReference type="InterPro" id="IPR057326">
    <property type="entry name" value="KR_dom"/>
</dbReference>
<dbReference type="PANTHER" id="PTHR43477">
    <property type="entry name" value="DIHYDROANTICAPSIN 7-DEHYDROGENASE"/>
    <property type="match status" value="1"/>
</dbReference>
<keyword evidence="2" id="KW-0560">Oxidoreductase</keyword>
<sequence>MAQDLSGRTVVLIGGGSGIGFQVALAAAEAGASLVLGSRNLDKLSNAATQIEQQYPAVKVQYGAVDVEDEASIGRFISDIESIDHLLVTAANYVTGSLEELSLEQAASPFVSKFWGQYNAVRHARPKLSADASIVLMSGAAGARPPGAAPAYVACNSAIEGLGRGLAVELAPVRVNVVSPGTVEGNLWANRDQAVRDAAFESYRGATVLHSLPQERDVAEVVMMLFSNRAMTGATIFPDSGYTFH</sequence>
<dbReference type="GO" id="GO:0016491">
    <property type="term" value="F:oxidoreductase activity"/>
    <property type="evidence" value="ECO:0007669"/>
    <property type="project" value="UniProtKB-KW"/>
</dbReference>
<dbReference type="InterPro" id="IPR036291">
    <property type="entry name" value="NAD(P)-bd_dom_sf"/>
</dbReference>
<dbReference type="PANTHER" id="PTHR43477:SF1">
    <property type="entry name" value="DIHYDROANTICAPSIN 7-DEHYDROGENASE"/>
    <property type="match status" value="1"/>
</dbReference>
<evidence type="ECO:0000313" key="4">
    <source>
        <dbReference type="EMBL" id="AJT43190.1"/>
    </source>
</evidence>
<dbReference type="SMART" id="SM00822">
    <property type="entry name" value="PKS_KR"/>
    <property type="match status" value="1"/>
</dbReference>
<dbReference type="PATRIC" id="fig|1618207.4.peg.3134"/>
<dbReference type="Proteomes" id="UP000061839">
    <property type="component" value="Chromosome"/>
</dbReference>
<protein>
    <submittedName>
        <fullName evidence="4">Short-chain dehydrogenase</fullName>
    </submittedName>
</protein>
<organism evidence="4 5">
    <name type="scientific">Psychromicrobium lacuslunae</name>
    <dbReference type="NCBI Taxonomy" id="1618207"/>
    <lineage>
        <taxon>Bacteria</taxon>
        <taxon>Bacillati</taxon>
        <taxon>Actinomycetota</taxon>
        <taxon>Actinomycetes</taxon>
        <taxon>Micrococcales</taxon>
        <taxon>Micrococcaceae</taxon>
        <taxon>Psychromicrobium</taxon>
    </lineage>
</organism>
<reference evidence="4 5" key="1">
    <citation type="journal article" date="2015" name="Genome Announc.">
        <title>Complete Genome Sequencing of Protease-Producing Novel Arthrobacter sp. Strain IHBB 11108 Using PacBio Single-Molecule Real-Time Sequencing Technology.</title>
        <authorList>
            <person name="Kiran S."/>
            <person name="Swarnkar M.K."/>
            <person name="Pal M."/>
            <person name="Thakur R."/>
            <person name="Tewari R."/>
            <person name="Singh A.K."/>
            <person name="Gulati A."/>
        </authorList>
    </citation>
    <scope>NUCLEOTIDE SEQUENCE [LARGE SCALE GENOMIC DNA]</scope>
    <source>
        <strain evidence="4 5">IHBB 11108</strain>
    </source>
</reference>
<dbReference type="EMBL" id="CP011005">
    <property type="protein sequence ID" value="AJT43190.1"/>
    <property type="molecule type" value="Genomic_DNA"/>
</dbReference>
<dbReference type="Pfam" id="PF13561">
    <property type="entry name" value="adh_short_C2"/>
    <property type="match status" value="1"/>
</dbReference>
<gene>
    <name evidence="4" type="ORF">UM93_15400</name>
</gene>
<accession>A0A0D4C486</accession>
<keyword evidence="5" id="KW-1185">Reference proteome</keyword>
<dbReference type="InterPro" id="IPR051122">
    <property type="entry name" value="SDR_DHRS6-like"/>
</dbReference>
<dbReference type="AlphaFoldDB" id="A0A0D4C486"/>
<feature type="domain" description="Ketoreductase" evidence="3">
    <location>
        <begin position="8"/>
        <end position="191"/>
    </location>
</feature>
<comment type="similarity">
    <text evidence="1">Belongs to the short-chain dehydrogenases/reductases (SDR) family.</text>
</comment>
<dbReference type="InterPro" id="IPR002347">
    <property type="entry name" value="SDR_fam"/>
</dbReference>